<dbReference type="GO" id="GO:0003676">
    <property type="term" value="F:nucleic acid binding"/>
    <property type="evidence" value="ECO:0007669"/>
    <property type="project" value="InterPro"/>
</dbReference>
<evidence type="ECO:0000256" key="7">
    <source>
        <dbReference type="ARBA" id="ARBA00023180"/>
    </source>
</evidence>
<feature type="non-terminal residue" evidence="9">
    <location>
        <position position="1"/>
    </location>
</feature>
<keyword evidence="5" id="KW-0378">Hydrolase</keyword>
<evidence type="ECO:0000256" key="6">
    <source>
        <dbReference type="ARBA" id="ARBA00023157"/>
    </source>
</evidence>
<dbReference type="EMBL" id="NCSJ02000127">
    <property type="protein sequence ID" value="RFU29485.1"/>
    <property type="molecule type" value="Genomic_DNA"/>
</dbReference>
<evidence type="ECO:0000256" key="8">
    <source>
        <dbReference type="SAM" id="SignalP"/>
    </source>
</evidence>
<keyword evidence="2" id="KW-0540">Nuclease</keyword>
<sequence length="295" mass="32569">MRYIHSISALSTFSFLPSVYAWGSLGHETVAYIATNFVADSTKAVFQEILYNKSDSYLAGVATWADSYRYTAEGRFSGLYHFIDAEDNPPESCGVKFNRDCGKSGCVVSAIKNYTEQILDTSLEKRRRSIAAKFVIHFLGDIHQPLHDEGMDRGGNGINVTFNGVRTNLHAIWDTNMPEKLVGGYSFADAHSWAANLTKEIKTGTYKSQAASWLDGINLEDPVATALTWAEEANAYVCTTVMPDGETSIEGQELSGSYYESCIPVIELQIARAGYRLASWLALIAVSVSKMYEEL</sequence>
<evidence type="ECO:0008006" key="11">
    <source>
        <dbReference type="Google" id="ProtNLM"/>
    </source>
</evidence>
<accession>A0A3E2H7V8</accession>
<dbReference type="InterPro" id="IPR008947">
    <property type="entry name" value="PLipase_C/P1_nuclease_dom_sf"/>
</dbReference>
<reference evidence="9 10" key="1">
    <citation type="submission" date="2018-05" db="EMBL/GenBank/DDBJ databases">
        <title>Draft genome sequence of Scytalidium lignicola DSM 105466, a ubiquitous saprotrophic fungus.</title>
        <authorList>
            <person name="Buettner E."/>
            <person name="Gebauer A.M."/>
            <person name="Hofrichter M."/>
            <person name="Liers C."/>
            <person name="Kellner H."/>
        </authorList>
    </citation>
    <scope>NUCLEOTIDE SEQUENCE [LARGE SCALE GENOMIC DNA]</scope>
    <source>
        <strain evidence="9 10">DSM 105466</strain>
    </source>
</reference>
<evidence type="ECO:0000256" key="5">
    <source>
        <dbReference type="ARBA" id="ARBA00022801"/>
    </source>
</evidence>
<keyword evidence="3" id="KW-0479">Metal-binding</keyword>
<dbReference type="GO" id="GO:0006308">
    <property type="term" value="P:DNA catabolic process"/>
    <property type="evidence" value="ECO:0007669"/>
    <property type="project" value="InterPro"/>
</dbReference>
<feature type="non-terminal residue" evidence="9">
    <location>
        <position position="295"/>
    </location>
</feature>
<dbReference type="GO" id="GO:0046872">
    <property type="term" value="F:metal ion binding"/>
    <property type="evidence" value="ECO:0007669"/>
    <property type="project" value="UniProtKB-KW"/>
</dbReference>
<dbReference type="STRING" id="5539.A0A3E2H7V8"/>
<comment type="caution">
    <text evidence="9">The sequence shown here is derived from an EMBL/GenBank/DDBJ whole genome shotgun (WGS) entry which is preliminary data.</text>
</comment>
<evidence type="ECO:0000313" key="9">
    <source>
        <dbReference type="EMBL" id="RFU29485.1"/>
    </source>
</evidence>
<proteinExistence type="inferred from homology"/>
<evidence type="ECO:0000256" key="4">
    <source>
        <dbReference type="ARBA" id="ARBA00022759"/>
    </source>
</evidence>
<protein>
    <recommendedName>
        <fullName evidence="11">Aspergillus nuclease S(1)</fullName>
    </recommendedName>
</protein>
<evidence type="ECO:0000256" key="1">
    <source>
        <dbReference type="ARBA" id="ARBA00009547"/>
    </source>
</evidence>
<keyword evidence="7" id="KW-0325">Glycoprotein</keyword>
<organism evidence="9 10">
    <name type="scientific">Scytalidium lignicola</name>
    <name type="common">Hyphomycete</name>
    <dbReference type="NCBI Taxonomy" id="5539"/>
    <lineage>
        <taxon>Eukaryota</taxon>
        <taxon>Fungi</taxon>
        <taxon>Dikarya</taxon>
        <taxon>Ascomycota</taxon>
        <taxon>Pezizomycotina</taxon>
        <taxon>Leotiomycetes</taxon>
        <taxon>Leotiomycetes incertae sedis</taxon>
        <taxon>Scytalidium</taxon>
    </lineage>
</organism>
<dbReference type="OrthoDB" id="441446at2759"/>
<evidence type="ECO:0000256" key="2">
    <source>
        <dbReference type="ARBA" id="ARBA00022722"/>
    </source>
</evidence>
<dbReference type="OMA" id="QNITGEW"/>
<dbReference type="CDD" id="cd11010">
    <property type="entry name" value="S1-P1_nuclease"/>
    <property type="match status" value="1"/>
</dbReference>
<feature type="signal peptide" evidence="8">
    <location>
        <begin position="1"/>
        <end position="21"/>
    </location>
</feature>
<dbReference type="SUPFAM" id="SSF48537">
    <property type="entry name" value="Phospholipase C/P1 nuclease"/>
    <property type="match status" value="1"/>
</dbReference>
<dbReference type="Gene3D" id="1.10.575.10">
    <property type="entry name" value="P1 Nuclease"/>
    <property type="match status" value="1"/>
</dbReference>
<dbReference type="Pfam" id="PF02265">
    <property type="entry name" value="S1-P1_nuclease"/>
    <property type="match status" value="1"/>
</dbReference>
<gene>
    <name evidence="9" type="ORF">B7463_g6852</name>
</gene>
<dbReference type="AlphaFoldDB" id="A0A3E2H7V8"/>
<dbReference type="FunFam" id="1.10.575.10:FF:000004">
    <property type="entry name" value="Nuclease S1"/>
    <property type="match status" value="1"/>
</dbReference>
<evidence type="ECO:0000313" key="10">
    <source>
        <dbReference type="Proteomes" id="UP000258309"/>
    </source>
</evidence>
<evidence type="ECO:0000256" key="3">
    <source>
        <dbReference type="ARBA" id="ARBA00022723"/>
    </source>
</evidence>
<name>A0A3E2H7V8_SCYLI</name>
<feature type="chain" id="PRO_5017644521" description="Aspergillus nuclease S(1)" evidence="8">
    <location>
        <begin position="22"/>
        <end position="295"/>
    </location>
</feature>
<keyword evidence="10" id="KW-1185">Reference proteome</keyword>
<comment type="similarity">
    <text evidence="1">Belongs to the nuclease type I family.</text>
</comment>
<dbReference type="PANTHER" id="PTHR33146">
    <property type="entry name" value="ENDONUCLEASE 4"/>
    <property type="match status" value="1"/>
</dbReference>
<dbReference type="GO" id="GO:0016788">
    <property type="term" value="F:hydrolase activity, acting on ester bonds"/>
    <property type="evidence" value="ECO:0007669"/>
    <property type="project" value="InterPro"/>
</dbReference>
<keyword evidence="6" id="KW-1015">Disulfide bond</keyword>
<keyword evidence="4" id="KW-0255">Endonuclease</keyword>
<dbReference type="PANTHER" id="PTHR33146:SF26">
    <property type="entry name" value="ENDONUCLEASE 4"/>
    <property type="match status" value="1"/>
</dbReference>
<dbReference type="GO" id="GO:0004519">
    <property type="term" value="F:endonuclease activity"/>
    <property type="evidence" value="ECO:0007669"/>
    <property type="project" value="UniProtKB-KW"/>
</dbReference>
<dbReference type="Proteomes" id="UP000258309">
    <property type="component" value="Unassembled WGS sequence"/>
</dbReference>
<dbReference type="InterPro" id="IPR003154">
    <property type="entry name" value="S1/P1nuclease"/>
</dbReference>
<keyword evidence="8" id="KW-0732">Signal</keyword>